<dbReference type="InterPro" id="IPR052912">
    <property type="entry name" value="UPF0111_domain"/>
</dbReference>
<comment type="similarity">
    <text evidence="1">Belongs to the UPF0111 family.</text>
</comment>
<dbReference type="Proteomes" id="UP000294299">
    <property type="component" value="Chromosome NFRAN"/>
</dbReference>
<dbReference type="AlphaFoldDB" id="A0A484I9F9"/>
<protein>
    <submittedName>
        <fullName evidence="2">Putative pit accessory protein</fullName>
    </submittedName>
</protein>
<dbReference type="InterPro" id="IPR018445">
    <property type="entry name" value="Put_Phosphate_transp_reg"/>
</dbReference>
<gene>
    <name evidence="2" type="ORF">NFRAN_1130</name>
</gene>
<organism evidence="2 3">
    <name type="scientific">Candidatus Nitrosocosmicus franklandianus</name>
    <dbReference type="NCBI Taxonomy" id="1798806"/>
    <lineage>
        <taxon>Archaea</taxon>
        <taxon>Nitrososphaerota</taxon>
        <taxon>Nitrososphaeria</taxon>
        <taxon>Nitrososphaerales</taxon>
        <taxon>Nitrososphaeraceae</taxon>
        <taxon>Candidatus Nitrosocosmicus</taxon>
    </lineage>
</organism>
<accession>A0A484I9F9</accession>
<dbReference type="PANTHER" id="PTHR37298">
    <property type="entry name" value="UPF0111 PROTEIN YKAA"/>
    <property type="match status" value="1"/>
</dbReference>
<dbReference type="EMBL" id="LR216287">
    <property type="protein sequence ID" value="VFJ13452.1"/>
    <property type="molecule type" value="Genomic_DNA"/>
</dbReference>
<dbReference type="GeneID" id="39420552"/>
<evidence type="ECO:0000313" key="3">
    <source>
        <dbReference type="Proteomes" id="UP000294299"/>
    </source>
</evidence>
<dbReference type="SUPFAM" id="SSF109755">
    <property type="entry name" value="PhoU-like"/>
    <property type="match status" value="1"/>
</dbReference>
<proteinExistence type="inferred from homology"/>
<evidence type="ECO:0000313" key="2">
    <source>
        <dbReference type="EMBL" id="VFJ13452.1"/>
    </source>
</evidence>
<evidence type="ECO:0000256" key="1">
    <source>
        <dbReference type="ARBA" id="ARBA00008591"/>
    </source>
</evidence>
<dbReference type="KEGG" id="nfn:NFRAN_1130"/>
<dbReference type="PANTHER" id="PTHR37298:SF1">
    <property type="entry name" value="UPF0111 PROTEIN YKAA"/>
    <property type="match status" value="1"/>
</dbReference>
<sequence length="216" mass="24862">MVSNKWLSWIKGNDKTILQLLEKQSSNLVVASNYLVELVIESQEKNICEEKVSLIKKLEHEGDNITHSLFVTLFQTFVTTLDREDIAALVSAIDEVLDYAEGIADRILLFNMRNPTIHMINLSEILHLATEEIHLITRILDQKKNVSVLLPHSKNLKKYEQQADSVYRKAIAELFERNDNAIEVIKFKEIYENFESSLDKCQDVADIVENIVLKYG</sequence>
<dbReference type="OrthoDB" id="145921at2157"/>
<keyword evidence="3" id="KW-1185">Reference proteome</keyword>
<name>A0A484I9F9_9ARCH</name>
<dbReference type="Gene3D" id="1.20.58.220">
    <property type="entry name" value="Phosphate transport system protein phou homolog 2, domain 2"/>
    <property type="match status" value="1"/>
</dbReference>
<dbReference type="RefSeq" id="WP_134483366.1">
    <property type="nucleotide sequence ID" value="NZ_LR216287.1"/>
</dbReference>
<dbReference type="InterPro" id="IPR038078">
    <property type="entry name" value="PhoU-like_sf"/>
</dbReference>
<dbReference type="Pfam" id="PF01865">
    <property type="entry name" value="PhoU_div"/>
    <property type="match status" value="1"/>
</dbReference>
<reference evidence="2 3" key="1">
    <citation type="submission" date="2019-02" db="EMBL/GenBank/DDBJ databases">
        <authorList>
            <person name="Lehtovirta-Morley E L."/>
        </authorList>
    </citation>
    <scope>NUCLEOTIDE SEQUENCE [LARGE SCALE GENOMIC DNA]</scope>
    <source>
        <strain evidence="2">NFRAN1</strain>
    </source>
</reference>